<feature type="domain" description="ABC transporter" evidence="6">
    <location>
        <begin position="303"/>
        <end position="545"/>
    </location>
</feature>
<dbReference type="InterPro" id="IPR027417">
    <property type="entry name" value="P-loop_NTPase"/>
</dbReference>
<dbReference type="InterPro" id="IPR003593">
    <property type="entry name" value="AAA+_ATPase"/>
</dbReference>
<proteinExistence type="predicted"/>
<dbReference type="RefSeq" id="WP_425585442.1">
    <property type="nucleotide sequence ID" value="NZ_BAAARK010000013.1"/>
</dbReference>
<reference evidence="8" key="1">
    <citation type="journal article" date="2019" name="Int. J. Syst. Evol. Microbiol.">
        <title>The Global Catalogue of Microorganisms (GCM) 10K type strain sequencing project: providing services to taxonomists for standard genome sequencing and annotation.</title>
        <authorList>
            <consortium name="The Broad Institute Genomics Platform"/>
            <consortium name="The Broad Institute Genome Sequencing Center for Infectious Disease"/>
            <person name="Wu L."/>
            <person name="Ma J."/>
        </authorList>
    </citation>
    <scope>NUCLEOTIDE SEQUENCE [LARGE SCALE GENOMIC DNA]</scope>
    <source>
        <strain evidence="8">JCM 16374</strain>
    </source>
</reference>
<dbReference type="PROSITE" id="PS00211">
    <property type="entry name" value="ABC_TRANSPORTER_1"/>
    <property type="match status" value="1"/>
</dbReference>
<evidence type="ECO:0000259" key="6">
    <source>
        <dbReference type="PROSITE" id="PS50893"/>
    </source>
</evidence>
<protein>
    <submittedName>
        <fullName evidence="7">Sugar ABC transporter ATP-binding protein</fullName>
    </submittedName>
</protein>
<evidence type="ECO:0000313" key="8">
    <source>
        <dbReference type="Proteomes" id="UP001500994"/>
    </source>
</evidence>
<keyword evidence="4 7" id="KW-0067">ATP-binding</keyword>
<dbReference type="CDD" id="cd03215">
    <property type="entry name" value="ABC_Carb_Monos_II"/>
    <property type="match status" value="1"/>
</dbReference>
<dbReference type="SMART" id="SM00382">
    <property type="entry name" value="AAA"/>
    <property type="match status" value="1"/>
</dbReference>
<organism evidence="7 8">
    <name type="scientific">Streptomyces lunalinharesii</name>
    <dbReference type="NCBI Taxonomy" id="333384"/>
    <lineage>
        <taxon>Bacteria</taxon>
        <taxon>Bacillati</taxon>
        <taxon>Actinomycetota</taxon>
        <taxon>Actinomycetes</taxon>
        <taxon>Kitasatosporales</taxon>
        <taxon>Streptomycetaceae</taxon>
        <taxon>Streptomyces</taxon>
    </lineage>
</organism>
<dbReference type="PANTHER" id="PTHR43790">
    <property type="entry name" value="CARBOHYDRATE TRANSPORT ATP-BINDING PROTEIN MG119-RELATED"/>
    <property type="match status" value="1"/>
</dbReference>
<gene>
    <name evidence="7" type="ORF">GCM10009864_41970</name>
</gene>
<keyword evidence="2" id="KW-0677">Repeat</keyword>
<comment type="caution">
    <text evidence="7">The sequence shown here is derived from an EMBL/GenBank/DDBJ whole genome shotgun (WGS) entry which is preliminary data.</text>
</comment>
<dbReference type="SUPFAM" id="SSF52540">
    <property type="entry name" value="P-loop containing nucleoside triphosphate hydrolases"/>
    <property type="match status" value="2"/>
</dbReference>
<dbReference type="CDD" id="cd03216">
    <property type="entry name" value="ABC_Carb_Monos_I"/>
    <property type="match status" value="1"/>
</dbReference>
<dbReference type="Pfam" id="PF00005">
    <property type="entry name" value="ABC_tran"/>
    <property type="match status" value="2"/>
</dbReference>
<feature type="region of interest" description="Disordered" evidence="5">
    <location>
        <begin position="543"/>
        <end position="589"/>
    </location>
</feature>
<dbReference type="Gene3D" id="3.40.50.300">
    <property type="entry name" value="P-loop containing nucleotide triphosphate hydrolases"/>
    <property type="match status" value="2"/>
</dbReference>
<dbReference type="PROSITE" id="PS50893">
    <property type="entry name" value="ABC_TRANSPORTER_2"/>
    <property type="match status" value="2"/>
</dbReference>
<keyword evidence="1" id="KW-0813">Transport</keyword>
<feature type="region of interest" description="Disordered" evidence="5">
    <location>
        <begin position="1"/>
        <end position="35"/>
    </location>
</feature>
<feature type="domain" description="ABC transporter" evidence="6">
    <location>
        <begin position="37"/>
        <end position="271"/>
    </location>
</feature>
<evidence type="ECO:0000313" key="7">
    <source>
        <dbReference type="EMBL" id="GAA2667906.1"/>
    </source>
</evidence>
<dbReference type="EMBL" id="BAAARK010000013">
    <property type="protein sequence ID" value="GAA2667906.1"/>
    <property type="molecule type" value="Genomic_DNA"/>
</dbReference>
<evidence type="ECO:0000256" key="3">
    <source>
        <dbReference type="ARBA" id="ARBA00022741"/>
    </source>
</evidence>
<feature type="compositionally biased region" description="Pro residues" evidence="5">
    <location>
        <begin position="548"/>
        <end position="560"/>
    </location>
</feature>
<feature type="compositionally biased region" description="Low complexity" evidence="5">
    <location>
        <begin position="564"/>
        <end position="576"/>
    </location>
</feature>
<evidence type="ECO:0000256" key="1">
    <source>
        <dbReference type="ARBA" id="ARBA00022448"/>
    </source>
</evidence>
<dbReference type="InterPro" id="IPR050107">
    <property type="entry name" value="ABC_carbohydrate_import_ATPase"/>
</dbReference>
<dbReference type="InterPro" id="IPR017871">
    <property type="entry name" value="ABC_transporter-like_CS"/>
</dbReference>
<dbReference type="GO" id="GO:0005524">
    <property type="term" value="F:ATP binding"/>
    <property type="evidence" value="ECO:0007669"/>
    <property type="project" value="UniProtKB-KW"/>
</dbReference>
<feature type="region of interest" description="Disordered" evidence="5">
    <location>
        <begin position="269"/>
        <end position="304"/>
    </location>
</feature>
<evidence type="ECO:0000256" key="4">
    <source>
        <dbReference type="ARBA" id="ARBA00022840"/>
    </source>
</evidence>
<evidence type="ECO:0000256" key="2">
    <source>
        <dbReference type="ARBA" id="ARBA00022737"/>
    </source>
</evidence>
<dbReference type="InterPro" id="IPR003439">
    <property type="entry name" value="ABC_transporter-like_ATP-bd"/>
</dbReference>
<keyword evidence="3" id="KW-0547">Nucleotide-binding</keyword>
<dbReference type="Proteomes" id="UP001500994">
    <property type="component" value="Unassembled WGS sequence"/>
</dbReference>
<accession>A0ABP6EJK5</accession>
<sequence>MTAAAHGGPPPERRAPEEPAPEPPASGAAASGAPPAVHAEGLVKRYGPTVALDGVRLTVRAGEAHALVGRNGAGKSTLVSVLTGLVRPDAGRVSFGGAAAPGWGDPAAWQRQVACVHQRSMTVPGLTVAENLFLNHFPGGPVLRWRSVRARARDLLAGYGVDVDPAARLGELGVEQRQFVEIARALSRGARLIILDEPTARLDAAGIARLFGKVRELRAQGVAFLFISHHLQEVHALCDTVTVLRDARWVLTAPVAALGEDALVAAMAGEETGRRSPGRPEPSPTRVGASTAGPATASTAGPAAGEPLLRAEGLVLRGHFGPLDLTVRAGEVVGLAGAAAAGTTAVAEALAGLRTPEAGRITVRGRPVRPGSVPHALDAGIGYVPEDRHREGLVPGRSVAENATLTVTAHLGPWGIVLPARTRAFARRMIAALDIKTTGPDQPVAGLSGGNQQKVVVARALARDPAVLVAVRPTNGVDVRSKEALLGVVRQVADDGRGALVVSDEPADLRICDRVVTVVRGRTRTEFRRGWHEAELLAAMAGATPATPATPDPPTAPPTAPNLASDPAPDAPASDAPAPPAPATEGTAP</sequence>
<feature type="compositionally biased region" description="Low complexity" evidence="5">
    <location>
        <begin position="25"/>
        <end position="35"/>
    </location>
</feature>
<feature type="compositionally biased region" description="Low complexity" evidence="5">
    <location>
        <begin position="284"/>
        <end position="304"/>
    </location>
</feature>
<keyword evidence="8" id="KW-1185">Reference proteome</keyword>
<name>A0ABP6EJK5_9ACTN</name>
<evidence type="ECO:0000256" key="5">
    <source>
        <dbReference type="SAM" id="MobiDB-lite"/>
    </source>
</evidence>
<dbReference type="PANTHER" id="PTHR43790:SF9">
    <property type="entry name" value="GALACTOFURANOSE TRANSPORTER ATP-BINDING PROTEIN YTFR"/>
    <property type="match status" value="1"/>
</dbReference>